<protein>
    <submittedName>
        <fullName evidence="1">Uncharacterized protein</fullName>
    </submittedName>
</protein>
<dbReference type="AlphaFoldDB" id="A0A163FLR3"/>
<evidence type="ECO:0000313" key="2">
    <source>
        <dbReference type="Proteomes" id="UP000076490"/>
    </source>
</evidence>
<comment type="caution">
    <text evidence="1">The sequence shown here is derived from an EMBL/GenBank/DDBJ whole genome shotgun (WGS) entry which is preliminary data.</text>
</comment>
<accession>A0A163FLR3</accession>
<dbReference type="EMBL" id="LQNT01000009">
    <property type="protein sequence ID" value="KZE38911.1"/>
    <property type="molecule type" value="Genomic_DNA"/>
</dbReference>
<evidence type="ECO:0000313" key="1">
    <source>
        <dbReference type="EMBL" id="KZE38911.1"/>
    </source>
</evidence>
<gene>
    <name evidence="1" type="ORF">AV656_08400</name>
</gene>
<reference evidence="1 2" key="1">
    <citation type="submission" date="2016-01" db="EMBL/GenBank/DDBJ databases">
        <title>Whole genome sequencing of Bhargavaea cecembensis T14.</title>
        <authorList>
            <person name="Hong K.W."/>
        </authorList>
    </citation>
    <scope>NUCLEOTIDE SEQUENCE [LARGE SCALE GENOMIC DNA]</scope>
    <source>
        <strain evidence="1 2">T14</strain>
    </source>
</reference>
<name>A0A163FLR3_9BACL</name>
<proteinExistence type="predicted"/>
<sequence>MKPDFTPEELYQAYAPEVYSYMVKTLGRSPEEARRILRVTRFQQKFTSNTSDYDFATPGEVAEELIRSLKPKTTGKHNFRSVTGNHQNRRVIIGPKGTAIKIARASHPNAHRAESSSHYSK</sequence>
<dbReference type="Proteomes" id="UP000076490">
    <property type="component" value="Unassembled WGS sequence"/>
</dbReference>
<dbReference type="RefSeq" id="WP_063180917.1">
    <property type="nucleotide sequence ID" value="NZ_LQNT01000009.1"/>
</dbReference>
<organism evidence="1 2">
    <name type="scientific">Bhargavaea cecembensis</name>
    <dbReference type="NCBI Taxonomy" id="394098"/>
    <lineage>
        <taxon>Bacteria</taxon>
        <taxon>Bacillati</taxon>
        <taxon>Bacillota</taxon>
        <taxon>Bacilli</taxon>
        <taxon>Bacillales</taxon>
        <taxon>Caryophanaceae</taxon>
        <taxon>Bhargavaea</taxon>
    </lineage>
</organism>